<dbReference type="Pfam" id="PF05402">
    <property type="entry name" value="PqqD"/>
    <property type="match status" value="1"/>
</dbReference>
<evidence type="ECO:0000313" key="4">
    <source>
        <dbReference type="EMBL" id="UWQ53192.1"/>
    </source>
</evidence>
<dbReference type="InterPro" id="IPR041881">
    <property type="entry name" value="PqqD_sf"/>
</dbReference>
<dbReference type="AlphaFoldDB" id="A0A9Q9HG67"/>
<dbReference type="KEGG" id="lcae:K3721_14450"/>
<proteinExistence type="predicted"/>
<dbReference type="RefSeq" id="WP_259970856.1">
    <property type="nucleotide sequence ID" value="NZ_CP081070.1"/>
</dbReference>
<evidence type="ECO:0000256" key="2">
    <source>
        <dbReference type="ARBA" id="ARBA00011741"/>
    </source>
</evidence>
<dbReference type="InterPro" id="IPR008792">
    <property type="entry name" value="PQQD"/>
</dbReference>
<dbReference type="NCBIfam" id="TIGR03859">
    <property type="entry name" value="PQQ_PqqD"/>
    <property type="match status" value="1"/>
</dbReference>
<dbReference type="InterPro" id="IPR022479">
    <property type="entry name" value="PqqD_bac"/>
</dbReference>
<sequence>MTLALAPSDRPYLPRGVRMIADNVRGGTVLLCPEKAIALDAIGEAILSRVDGSASFEEIVAGLAAAYDAPAEQISGDVQRFLAGLRARMYLAVHP</sequence>
<evidence type="ECO:0000313" key="5">
    <source>
        <dbReference type="Proteomes" id="UP001058713"/>
    </source>
</evidence>
<dbReference type="EMBL" id="CP081070">
    <property type="protein sequence ID" value="UWQ53192.1"/>
    <property type="molecule type" value="Genomic_DNA"/>
</dbReference>
<reference evidence="4" key="1">
    <citation type="submission" date="2021-08" db="EMBL/GenBank/DDBJ databases">
        <authorList>
            <person name="Nwanade C."/>
            <person name="Wang M."/>
            <person name="Masoudi A."/>
            <person name="Yu Z."/>
            <person name="Liu J."/>
        </authorList>
    </citation>
    <scope>NUCLEOTIDE SEQUENCE</scope>
    <source>
        <strain evidence="4">S122</strain>
    </source>
</reference>
<comment type="pathway">
    <text evidence="1">Cofactor biosynthesis; pyrroloquinoline quinone biosynthesis.</text>
</comment>
<accession>A0A9Q9HG67</accession>
<keyword evidence="3" id="KW-0884">PQQ biosynthesis</keyword>
<organism evidence="4 5">
    <name type="scientific">Leisingera caerulea</name>
    <name type="common">Phaeobacter caeruleus</name>
    <dbReference type="NCBI Taxonomy" id="506591"/>
    <lineage>
        <taxon>Bacteria</taxon>
        <taxon>Pseudomonadati</taxon>
        <taxon>Pseudomonadota</taxon>
        <taxon>Alphaproteobacteria</taxon>
        <taxon>Rhodobacterales</taxon>
        <taxon>Roseobacteraceae</taxon>
        <taxon>Leisingera</taxon>
    </lineage>
</organism>
<dbReference type="Proteomes" id="UP001058713">
    <property type="component" value="Chromosome"/>
</dbReference>
<gene>
    <name evidence="4" type="primary">pqqD</name>
    <name evidence="4" type="ORF">K3721_14450</name>
</gene>
<name>A0A9Q9HG67_LEICA</name>
<evidence type="ECO:0000256" key="1">
    <source>
        <dbReference type="ARBA" id="ARBA00004886"/>
    </source>
</evidence>
<comment type="subunit">
    <text evidence="2">Monomer. Interacts with PqqE.</text>
</comment>
<evidence type="ECO:0000256" key="3">
    <source>
        <dbReference type="ARBA" id="ARBA00022905"/>
    </source>
</evidence>
<dbReference type="GO" id="GO:0048038">
    <property type="term" value="F:quinone binding"/>
    <property type="evidence" value="ECO:0007669"/>
    <property type="project" value="InterPro"/>
</dbReference>
<protein>
    <submittedName>
        <fullName evidence="4">Pyrroloquinoline quinone biosynthesis peptide chaperone PqqD</fullName>
    </submittedName>
</protein>
<dbReference type="Gene3D" id="1.10.10.1150">
    <property type="entry name" value="Coenzyme PQQ synthesis protein D (PqqD)"/>
    <property type="match status" value="1"/>
</dbReference>
<dbReference type="GO" id="GO:0018189">
    <property type="term" value="P:pyrroloquinoline quinone biosynthetic process"/>
    <property type="evidence" value="ECO:0007669"/>
    <property type="project" value="UniProtKB-KW"/>
</dbReference>